<dbReference type="PANTHER" id="PTHR43484">
    <property type="match status" value="1"/>
</dbReference>
<keyword evidence="5 7" id="KW-0283">Flagellar rotation</keyword>
<reference evidence="9" key="1">
    <citation type="submission" date="2021-02" db="EMBL/GenBank/DDBJ databases">
        <title>Thiocyanate and organic carbon inputs drive convergent selection for specific autotrophic Afipia and Thiobacillus strains within complex microbiomes.</title>
        <authorList>
            <person name="Huddy R.J."/>
            <person name="Sachdeva R."/>
            <person name="Kadzinga F."/>
            <person name="Kantor R.S."/>
            <person name="Harrison S.T.L."/>
            <person name="Banfield J.F."/>
        </authorList>
    </citation>
    <scope>NUCLEOTIDE SEQUENCE</scope>
    <source>
        <strain evidence="9">SCN18_10_11_15_R4_P_38_20</strain>
    </source>
</reference>
<dbReference type="GO" id="GO:0009425">
    <property type="term" value="C:bacterial-type flagellum basal body"/>
    <property type="evidence" value="ECO:0007669"/>
    <property type="project" value="UniProtKB-SubCell"/>
</dbReference>
<feature type="domain" description="Flagellar motor switch protein FliN-like C-terminal" evidence="8">
    <location>
        <begin position="49"/>
        <end position="119"/>
    </location>
</feature>
<keyword evidence="4 7" id="KW-0145">Chemotaxis</keyword>
<proteinExistence type="inferred from homology"/>
<comment type="caution">
    <text evidence="9">The sequence shown here is derived from an EMBL/GenBank/DDBJ whole genome shotgun (WGS) entry which is preliminary data.</text>
</comment>
<evidence type="ECO:0000256" key="1">
    <source>
        <dbReference type="ARBA" id="ARBA00009226"/>
    </source>
</evidence>
<comment type="subcellular location">
    <subcellularLocation>
        <location evidence="7">Cell membrane</location>
        <topology evidence="7">Peripheral membrane protein</topology>
        <orientation evidence="7">Cytoplasmic side</orientation>
    </subcellularLocation>
    <subcellularLocation>
        <location evidence="7">Bacterial flagellum basal body</location>
    </subcellularLocation>
</comment>
<name>A0A8J7TTE6_9PROT</name>
<keyword evidence="9" id="KW-0966">Cell projection</keyword>
<evidence type="ECO:0000256" key="5">
    <source>
        <dbReference type="ARBA" id="ARBA00022779"/>
    </source>
</evidence>
<keyword evidence="9" id="KW-0969">Cilium</keyword>
<sequence>MNSHDQKKIIKDNRDFINNTDFTPLNDVFFKGSSQQSEKDLHSSIDLKSLQQVPVQVSAVLGQASIPIKQVLKLVPGSIIELDRKVGEPIDIYINNHLLARGNLALIEDQLGITITEIIKMDRD</sequence>
<dbReference type="InterPro" id="IPR051469">
    <property type="entry name" value="FliN/MopA/SpaO"/>
</dbReference>
<accession>A0A8J7TTE6</accession>
<gene>
    <name evidence="9" type="primary">fliN</name>
    <name evidence="9" type="ORF">J0H12_05235</name>
</gene>
<evidence type="ECO:0000256" key="2">
    <source>
        <dbReference type="ARBA" id="ARBA00021897"/>
    </source>
</evidence>
<dbReference type="GO" id="GO:0006935">
    <property type="term" value="P:chemotaxis"/>
    <property type="evidence" value="ECO:0007669"/>
    <property type="project" value="UniProtKB-KW"/>
</dbReference>
<keyword evidence="3 7" id="KW-1003">Cell membrane</keyword>
<evidence type="ECO:0000313" key="9">
    <source>
        <dbReference type="EMBL" id="MBN9413306.1"/>
    </source>
</evidence>
<dbReference type="Gene3D" id="2.30.330.10">
    <property type="entry name" value="SpoA-like"/>
    <property type="match status" value="1"/>
</dbReference>
<comment type="similarity">
    <text evidence="1 7">Belongs to the FliN/MopA/SpaO family.</text>
</comment>
<dbReference type="InterPro" id="IPR036429">
    <property type="entry name" value="SpoA-like_sf"/>
</dbReference>
<evidence type="ECO:0000256" key="3">
    <source>
        <dbReference type="ARBA" id="ARBA00022475"/>
    </source>
</evidence>
<dbReference type="GO" id="GO:0003774">
    <property type="term" value="F:cytoskeletal motor activity"/>
    <property type="evidence" value="ECO:0007669"/>
    <property type="project" value="UniProtKB-UniRule"/>
</dbReference>
<keyword evidence="6 7" id="KW-0472">Membrane</keyword>
<dbReference type="SUPFAM" id="SSF101801">
    <property type="entry name" value="Surface presentation of antigens (SPOA)"/>
    <property type="match status" value="1"/>
</dbReference>
<evidence type="ECO:0000259" key="8">
    <source>
        <dbReference type="Pfam" id="PF01052"/>
    </source>
</evidence>
<keyword evidence="9" id="KW-0282">Flagellum</keyword>
<dbReference type="EMBL" id="JAFKGL010000020">
    <property type="protein sequence ID" value="MBN9413306.1"/>
    <property type="molecule type" value="Genomic_DNA"/>
</dbReference>
<dbReference type="NCBIfam" id="TIGR02480">
    <property type="entry name" value="fliN"/>
    <property type="match status" value="1"/>
</dbReference>
<protein>
    <recommendedName>
        <fullName evidence="2 7">Flagellar motor switch protein FliN</fullName>
    </recommendedName>
</protein>
<dbReference type="PANTHER" id="PTHR43484:SF1">
    <property type="entry name" value="FLAGELLAR MOTOR SWITCH PROTEIN FLIN"/>
    <property type="match status" value="1"/>
</dbReference>
<comment type="function">
    <text evidence="7">FliN is one of three proteins (FliG, FliN, FliM) that form the rotor-mounted switch complex (C ring), located at the base of the basal body. This complex interacts with the CheY and CheZ chemotaxis proteins, in addition to contacting components of the motor that determine the direction of flagellar rotation.</text>
</comment>
<evidence type="ECO:0000256" key="7">
    <source>
        <dbReference type="RuleBase" id="RU362074"/>
    </source>
</evidence>
<dbReference type="PRINTS" id="PR00956">
    <property type="entry name" value="FLGMOTORFLIN"/>
</dbReference>
<dbReference type="GO" id="GO:0005886">
    <property type="term" value="C:plasma membrane"/>
    <property type="evidence" value="ECO:0007669"/>
    <property type="project" value="UniProtKB-SubCell"/>
</dbReference>
<evidence type="ECO:0000256" key="4">
    <source>
        <dbReference type="ARBA" id="ARBA00022500"/>
    </source>
</evidence>
<dbReference type="InterPro" id="IPR001543">
    <property type="entry name" value="FliN-like_C"/>
</dbReference>
<dbReference type="AlphaFoldDB" id="A0A8J7TTE6"/>
<evidence type="ECO:0000256" key="6">
    <source>
        <dbReference type="ARBA" id="ARBA00023136"/>
    </source>
</evidence>
<dbReference type="GO" id="GO:0071973">
    <property type="term" value="P:bacterial-type flagellum-dependent cell motility"/>
    <property type="evidence" value="ECO:0007669"/>
    <property type="project" value="UniProtKB-UniRule"/>
</dbReference>
<dbReference type="Pfam" id="PF01052">
    <property type="entry name" value="FliMN_C"/>
    <property type="match status" value="1"/>
</dbReference>
<organism evidence="9 10">
    <name type="scientific">Candidatus Paracaedimonas acanthamoebae</name>
    <dbReference type="NCBI Taxonomy" id="244581"/>
    <lineage>
        <taxon>Bacteria</taxon>
        <taxon>Pseudomonadati</taxon>
        <taxon>Pseudomonadota</taxon>
        <taxon>Alphaproteobacteria</taxon>
        <taxon>Holosporales</taxon>
        <taxon>Caedimonadaceae</taxon>
        <taxon>Candidatus Paracaedimonas</taxon>
    </lineage>
</organism>
<dbReference type="InterPro" id="IPR012826">
    <property type="entry name" value="FliN"/>
</dbReference>
<dbReference type="InterPro" id="IPR001172">
    <property type="entry name" value="FliN_T3SS_HrcQb"/>
</dbReference>
<keyword evidence="7" id="KW-0975">Bacterial flagellum</keyword>
<dbReference type="Proteomes" id="UP000664414">
    <property type="component" value="Unassembled WGS sequence"/>
</dbReference>
<evidence type="ECO:0000313" key="10">
    <source>
        <dbReference type="Proteomes" id="UP000664414"/>
    </source>
</evidence>